<sequence>MSTEPLFIDFSDLNIGERVSALEPKPGICVFIDIVGSTAMKQESMQHWIGQIGNAFSYCNALLAPFRPLKGIGDELMYFIEDADRGADGQTPLQIYDALFQIANPDSPNIPQTKIVAAHCCNVFALTFLQGKADYYGLDIDLTARLKSVQPAPKERELIIDHGFYNKIKEDYDKTGNQSDFYSFTKLHGPHTFSARGLPEPVTFYRAQA</sequence>
<name>A0A524RRZ2_9CHRO</name>
<comment type="caution">
    <text evidence="1">The sequence shown here is derived from an EMBL/GenBank/DDBJ whole genome shotgun (WGS) entry which is preliminary data.</text>
</comment>
<evidence type="ECO:0008006" key="3">
    <source>
        <dbReference type="Google" id="ProtNLM"/>
    </source>
</evidence>
<gene>
    <name evidence="1" type="ORF">ERJ67_00875</name>
</gene>
<dbReference type="EMBL" id="SRMO01000018">
    <property type="protein sequence ID" value="TGG96386.1"/>
    <property type="molecule type" value="Genomic_DNA"/>
</dbReference>
<evidence type="ECO:0000313" key="2">
    <source>
        <dbReference type="Proteomes" id="UP000317990"/>
    </source>
</evidence>
<dbReference type="InterPro" id="IPR029787">
    <property type="entry name" value="Nucleotide_cyclase"/>
</dbReference>
<accession>A0A524RRZ2</accession>
<dbReference type="Gene3D" id="3.30.70.1230">
    <property type="entry name" value="Nucleotide cyclase"/>
    <property type="match status" value="1"/>
</dbReference>
<evidence type="ECO:0000313" key="1">
    <source>
        <dbReference type="EMBL" id="TGG96386.1"/>
    </source>
</evidence>
<dbReference type="AlphaFoldDB" id="A0A524RRZ2"/>
<protein>
    <recommendedName>
        <fullName evidence="3">Guanylate cyclase domain-containing protein</fullName>
    </recommendedName>
</protein>
<proteinExistence type="predicted"/>
<organism evidence="1 2">
    <name type="scientific">Aphanocapsa feldmannii 277cV</name>
    <dbReference type="NCBI Taxonomy" id="2507553"/>
    <lineage>
        <taxon>Bacteria</taxon>
        <taxon>Bacillati</taxon>
        <taxon>Cyanobacteriota</taxon>
        <taxon>Cyanophyceae</taxon>
        <taxon>Oscillatoriophycideae</taxon>
        <taxon>Chroococcales</taxon>
        <taxon>Microcystaceae</taxon>
        <taxon>Aphanocapsa</taxon>
    </lineage>
</organism>
<dbReference type="Proteomes" id="UP000317990">
    <property type="component" value="Unassembled WGS sequence"/>
</dbReference>
<reference evidence="1 2" key="1">
    <citation type="journal article" date="2019" name="mSystems">
        <title>Life at home and on the roam: Genomic adaptions reflect the dual lifestyle of an intracellular, facultative symbiont.</title>
        <authorList>
            <person name="Burgsdorf I."/>
        </authorList>
    </citation>
    <scope>NUCLEOTIDE SEQUENCE [LARGE SCALE GENOMIC DNA]</scope>
    <source>
        <strain evidence="1">277cV</strain>
    </source>
</reference>